<dbReference type="Proteomes" id="UP000539175">
    <property type="component" value="Unassembled WGS sequence"/>
</dbReference>
<keyword evidence="5" id="KW-1185">Reference proteome</keyword>
<dbReference type="RefSeq" id="WP_184807832.1">
    <property type="nucleotide sequence ID" value="NZ_JACIIZ010000030.1"/>
</dbReference>
<evidence type="ECO:0000313" key="5">
    <source>
        <dbReference type="Proteomes" id="UP000539175"/>
    </source>
</evidence>
<name>A0A7X0B6F1_9PROT</name>
<dbReference type="GO" id="GO:0016491">
    <property type="term" value="F:oxidoreductase activity"/>
    <property type="evidence" value="ECO:0007669"/>
    <property type="project" value="UniProtKB-KW"/>
</dbReference>
<gene>
    <name evidence="4" type="ORF">FHS74_005920</name>
</gene>
<dbReference type="Gene3D" id="3.40.50.720">
    <property type="entry name" value="NAD(P)-binding Rossmann-like Domain"/>
    <property type="match status" value="2"/>
</dbReference>
<accession>A0A7X0B6F1</accession>
<dbReference type="PANTHER" id="PTHR43333:SF1">
    <property type="entry name" value="D-ISOMER SPECIFIC 2-HYDROXYACID DEHYDROGENASE NAD-BINDING DOMAIN-CONTAINING PROTEIN"/>
    <property type="match status" value="1"/>
</dbReference>
<evidence type="ECO:0000256" key="2">
    <source>
        <dbReference type="ARBA" id="ARBA00023027"/>
    </source>
</evidence>
<dbReference type="SUPFAM" id="SSF51735">
    <property type="entry name" value="NAD(P)-binding Rossmann-fold domains"/>
    <property type="match status" value="1"/>
</dbReference>
<keyword evidence="2" id="KW-0520">NAD</keyword>
<feature type="domain" description="D-isomer specific 2-hydroxyacid dehydrogenase NAD-binding" evidence="3">
    <location>
        <begin position="108"/>
        <end position="277"/>
    </location>
</feature>
<evidence type="ECO:0000313" key="4">
    <source>
        <dbReference type="EMBL" id="MBB6255321.1"/>
    </source>
</evidence>
<dbReference type="InterPro" id="IPR006140">
    <property type="entry name" value="D-isomer_DH_NAD-bd"/>
</dbReference>
<comment type="caution">
    <text evidence="4">The sequence shown here is derived from an EMBL/GenBank/DDBJ whole genome shotgun (WGS) entry which is preliminary data.</text>
</comment>
<reference evidence="4 5" key="1">
    <citation type="submission" date="2020-08" db="EMBL/GenBank/DDBJ databases">
        <title>Genomic Encyclopedia of Type Strains, Phase IV (KMG-IV): sequencing the most valuable type-strain genomes for metagenomic binning, comparative biology and taxonomic classification.</title>
        <authorList>
            <person name="Goeker M."/>
        </authorList>
    </citation>
    <scope>NUCLEOTIDE SEQUENCE [LARGE SCALE GENOMIC DNA]</scope>
    <source>
        <strain evidence="4 5">DSM 22198</strain>
    </source>
</reference>
<dbReference type="Pfam" id="PF02826">
    <property type="entry name" value="2-Hacid_dh_C"/>
    <property type="match status" value="1"/>
</dbReference>
<protein>
    <submittedName>
        <fullName evidence="4">Phosphoglycerate dehydrogenase-like enzyme</fullName>
    </submittedName>
</protein>
<keyword evidence="1" id="KW-0560">Oxidoreductase</keyword>
<evidence type="ECO:0000256" key="1">
    <source>
        <dbReference type="ARBA" id="ARBA00023002"/>
    </source>
</evidence>
<dbReference type="EMBL" id="JACIIZ010000030">
    <property type="protein sequence ID" value="MBB6255321.1"/>
    <property type="molecule type" value="Genomic_DNA"/>
</dbReference>
<dbReference type="AlphaFoldDB" id="A0A7X0B6F1"/>
<proteinExistence type="predicted"/>
<sequence length="314" mass="34468">MTLTIATTFEPGLVERLRAHPAKPEVWTFPAGHPPWEVPPFADALFTYARDFVGYPAEKPAGWPFALRWIQVATAGVDAFPGWLFAGPPVTCGRHIASENIAEFVLALLLQDEKGLDRIRITSRAAWRQPPIGTLEGKTVGLLGVGAIGQAVARRLAGFGVRLIGLRRQSPASSDGLVEWQPSLEALMRQSDHLIVALPLTPLTRNIINRHSLAWAKPGLHLVNVSRGGLVDQDDLLSALDAGVVRAASLDVTVPEPLPDGHPFYTHPAVRLTPHLSWYSTDYEDRIWAKVSDNLQRFLEGRDLLDVVSPDRGY</sequence>
<dbReference type="GO" id="GO:0051287">
    <property type="term" value="F:NAD binding"/>
    <property type="evidence" value="ECO:0007669"/>
    <property type="project" value="InterPro"/>
</dbReference>
<evidence type="ECO:0000259" key="3">
    <source>
        <dbReference type="Pfam" id="PF02826"/>
    </source>
</evidence>
<organism evidence="4 5">
    <name type="scientific">Nitrospirillum iridis</name>
    <dbReference type="NCBI Taxonomy" id="765888"/>
    <lineage>
        <taxon>Bacteria</taxon>
        <taxon>Pseudomonadati</taxon>
        <taxon>Pseudomonadota</taxon>
        <taxon>Alphaproteobacteria</taxon>
        <taxon>Rhodospirillales</taxon>
        <taxon>Azospirillaceae</taxon>
        <taxon>Nitrospirillum</taxon>
    </lineage>
</organism>
<dbReference type="PANTHER" id="PTHR43333">
    <property type="entry name" value="2-HACID_DH_C DOMAIN-CONTAINING PROTEIN"/>
    <property type="match status" value="1"/>
</dbReference>
<dbReference type="InterPro" id="IPR036291">
    <property type="entry name" value="NAD(P)-bd_dom_sf"/>
</dbReference>